<name>A0ACC3MFR4_9PEZI</name>
<dbReference type="Proteomes" id="UP001281147">
    <property type="component" value="Unassembled WGS sequence"/>
</dbReference>
<dbReference type="EMBL" id="JAUTXU010000275">
    <property type="protein sequence ID" value="KAK3691118.1"/>
    <property type="molecule type" value="Genomic_DNA"/>
</dbReference>
<protein>
    <submittedName>
        <fullName evidence="1">Uncharacterized protein</fullName>
    </submittedName>
</protein>
<gene>
    <name evidence="1" type="ORF">LTR37_018871</name>
</gene>
<evidence type="ECO:0000313" key="2">
    <source>
        <dbReference type="Proteomes" id="UP001281147"/>
    </source>
</evidence>
<proteinExistence type="predicted"/>
<reference evidence="1" key="1">
    <citation type="submission" date="2023-07" db="EMBL/GenBank/DDBJ databases">
        <title>Black Yeasts Isolated from many extreme environments.</title>
        <authorList>
            <person name="Coleine C."/>
            <person name="Stajich J.E."/>
            <person name="Selbmann L."/>
        </authorList>
    </citation>
    <scope>NUCLEOTIDE SEQUENCE</scope>
    <source>
        <strain evidence="1">CCFEE 5714</strain>
    </source>
</reference>
<keyword evidence="2" id="KW-1185">Reference proteome</keyword>
<organism evidence="1 2">
    <name type="scientific">Vermiconidia calcicola</name>
    <dbReference type="NCBI Taxonomy" id="1690605"/>
    <lineage>
        <taxon>Eukaryota</taxon>
        <taxon>Fungi</taxon>
        <taxon>Dikarya</taxon>
        <taxon>Ascomycota</taxon>
        <taxon>Pezizomycotina</taxon>
        <taxon>Dothideomycetes</taxon>
        <taxon>Dothideomycetidae</taxon>
        <taxon>Mycosphaerellales</taxon>
        <taxon>Extremaceae</taxon>
        <taxon>Vermiconidia</taxon>
    </lineage>
</organism>
<sequence length="326" mass="36085">MPEGEHVLLLGQYRMATLLLDEIAKHSSVEVRFGMAFSGCEQSDDGKYVKVLAHDTTTDTDTIMITDWLVGTDGANSNVRKSLCIPFEGFSFVEFTMVGADVYHDFAKEEYGTIMNFVVDPEDWAVVIYTGQQKDLKPIGEAPPLWRIAYVESTDLSSKPEDVLERARERCARYTKGKKSLEVARAEPYRLHQRCAAQAIKGRVLLAGDALRSNNPIGGLGLTTGICDAFAIGNALARVCTGQAQESLVAEAANDRRETWLNTTDKISQVNLQRLRSEEAEDVKERNAYFAGLKSDPELPEKIRAGIQGMAGRNFAIKDATRLSRL</sequence>
<comment type="caution">
    <text evidence="1">The sequence shown here is derived from an EMBL/GenBank/DDBJ whole genome shotgun (WGS) entry which is preliminary data.</text>
</comment>
<evidence type="ECO:0000313" key="1">
    <source>
        <dbReference type="EMBL" id="KAK3691118.1"/>
    </source>
</evidence>
<accession>A0ACC3MFR4</accession>